<evidence type="ECO:0008006" key="3">
    <source>
        <dbReference type="Google" id="ProtNLM"/>
    </source>
</evidence>
<dbReference type="EMBL" id="LJGZ01000105">
    <property type="protein sequence ID" value="OEV16010.1"/>
    <property type="molecule type" value="Genomic_DNA"/>
</dbReference>
<keyword evidence="2" id="KW-1185">Reference proteome</keyword>
<gene>
    <name evidence="1" type="ORF">AN221_34975</name>
</gene>
<dbReference type="Proteomes" id="UP000175971">
    <property type="component" value="Unassembled WGS sequence"/>
</dbReference>
<reference evidence="1 2" key="1">
    <citation type="journal article" date="2016" name="Front. Microbiol.">
        <title>Comparative Genomics Analysis of Streptomyces Species Reveals Their Adaptation to the Marine Environment and Their Diversity at the Genomic Level.</title>
        <authorList>
            <person name="Tian X."/>
            <person name="Zhang Z."/>
            <person name="Yang T."/>
            <person name="Chen M."/>
            <person name="Li J."/>
            <person name="Chen F."/>
            <person name="Yang J."/>
            <person name="Li W."/>
            <person name="Zhang B."/>
            <person name="Zhang Z."/>
            <person name="Wu J."/>
            <person name="Zhang C."/>
            <person name="Long L."/>
            <person name="Xiao J."/>
        </authorList>
    </citation>
    <scope>NUCLEOTIDE SEQUENCE [LARGE SCALE GENOMIC DNA]</scope>
    <source>
        <strain evidence="1 2">SCSIO M10372</strain>
    </source>
</reference>
<sequence>MRVTRRRGDLVLLGVGEHGRGWPGELWLTNMTDTPAAELLRLTRLVDRVDHDFREIAERVGIRDYTGRSFAGWHRHVTLASAAHTVVALSRVGDEARALC</sequence>
<dbReference type="PATRIC" id="fig|518642.7.peg.4184"/>
<proteinExistence type="predicted"/>
<evidence type="ECO:0000313" key="2">
    <source>
        <dbReference type="Proteomes" id="UP000175971"/>
    </source>
</evidence>
<protein>
    <recommendedName>
        <fullName evidence="3">Transposase</fullName>
    </recommendedName>
</protein>
<dbReference type="AlphaFoldDB" id="A0A1E7LIF6"/>
<evidence type="ECO:0000313" key="1">
    <source>
        <dbReference type="EMBL" id="OEV16010.1"/>
    </source>
</evidence>
<comment type="caution">
    <text evidence="1">The sequence shown here is derived from an EMBL/GenBank/DDBJ whole genome shotgun (WGS) entry which is preliminary data.</text>
</comment>
<name>A0A1E7LIF6_9ACTN</name>
<organism evidence="1 2">
    <name type="scientific">Streptomyces nanshensis</name>
    <dbReference type="NCBI Taxonomy" id="518642"/>
    <lineage>
        <taxon>Bacteria</taxon>
        <taxon>Bacillati</taxon>
        <taxon>Actinomycetota</taxon>
        <taxon>Actinomycetes</taxon>
        <taxon>Kitasatosporales</taxon>
        <taxon>Streptomycetaceae</taxon>
        <taxon>Streptomyces</taxon>
    </lineage>
</organism>
<accession>A0A1E7LIF6</accession>